<keyword evidence="2" id="KW-1185">Reference proteome</keyword>
<accession>A0A072P1E5</accession>
<evidence type="ECO:0000313" key="1">
    <source>
        <dbReference type="EMBL" id="KEF53502.1"/>
    </source>
</evidence>
<dbReference type="Proteomes" id="UP000027920">
    <property type="component" value="Unassembled WGS sequence"/>
</dbReference>
<reference evidence="1 2" key="1">
    <citation type="submission" date="2013-03" db="EMBL/GenBank/DDBJ databases">
        <title>The Genome Sequence of Exophiala aquamarina CBS 119918.</title>
        <authorList>
            <consortium name="The Broad Institute Genomics Platform"/>
            <person name="Cuomo C."/>
            <person name="de Hoog S."/>
            <person name="Gorbushina A."/>
            <person name="Walker B."/>
            <person name="Young S.K."/>
            <person name="Zeng Q."/>
            <person name="Gargeya S."/>
            <person name="Fitzgerald M."/>
            <person name="Haas B."/>
            <person name="Abouelleil A."/>
            <person name="Allen A.W."/>
            <person name="Alvarado L."/>
            <person name="Arachchi H.M."/>
            <person name="Berlin A.M."/>
            <person name="Chapman S.B."/>
            <person name="Gainer-Dewar J."/>
            <person name="Goldberg J."/>
            <person name="Griggs A."/>
            <person name="Gujja S."/>
            <person name="Hansen M."/>
            <person name="Howarth C."/>
            <person name="Imamovic A."/>
            <person name="Ireland A."/>
            <person name="Larimer J."/>
            <person name="McCowan C."/>
            <person name="Murphy C."/>
            <person name="Pearson M."/>
            <person name="Poon T.W."/>
            <person name="Priest M."/>
            <person name="Roberts A."/>
            <person name="Saif S."/>
            <person name="Shea T."/>
            <person name="Sisk P."/>
            <person name="Sykes S."/>
            <person name="Wortman J."/>
            <person name="Nusbaum C."/>
            <person name="Birren B."/>
        </authorList>
    </citation>
    <scope>NUCLEOTIDE SEQUENCE [LARGE SCALE GENOMIC DNA]</scope>
    <source>
        <strain evidence="1 2">CBS 119918</strain>
    </source>
</reference>
<evidence type="ECO:0000313" key="2">
    <source>
        <dbReference type="Proteomes" id="UP000027920"/>
    </source>
</evidence>
<name>A0A072P1E5_9EURO</name>
<sequence length="116" mass="12964">MPPKGPYKLVTVNTSPERAWRLVGIVVEDLKARYSIQHQANCATIDEVEQTVEEIRPDVLFCASMWAPEESKRIQNIARAIVPDIKILALPYGIQVAKGPDAVLDFLKQQIPELLG</sequence>
<dbReference type="VEuPathDB" id="FungiDB:A1O9_10477"/>
<comment type="caution">
    <text evidence="1">The sequence shown here is derived from an EMBL/GenBank/DDBJ whole genome shotgun (WGS) entry which is preliminary data.</text>
</comment>
<dbReference type="HOGENOM" id="CLU_139288_0_0_1"/>
<dbReference type="GeneID" id="25285381"/>
<dbReference type="EMBL" id="AMGV01000013">
    <property type="protein sequence ID" value="KEF53502.1"/>
    <property type="molecule type" value="Genomic_DNA"/>
</dbReference>
<dbReference type="OrthoDB" id="2772415at2759"/>
<protein>
    <submittedName>
        <fullName evidence="1">Uncharacterized protein</fullName>
    </submittedName>
</protein>
<gene>
    <name evidence="1" type="ORF">A1O9_10477</name>
</gene>
<dbReference type="AlphaFoldDB" id="A0A072P1E5"/>
<dbReference type="RefSeq" id="XP_013256092.1">
    <property type="nucleotide sequence ID" value="XM_013400638.1"/>
</dbReference>
<organism evidence="1 2">
    <name type="scientific">Exophiala aquamarina CBS 119918</name>
    <dbReference type="NCBI Taxonomy" id="1182545"/>
    <lineage>
        <taxon>Eukaryota</taxon>
        <taxon>Fungi</taxon>
        <taxon>Dikarya</taxon>
        <taxon>Ascomycota</taxon>
        <taxon>Pezizomycotina</taxon>
        <taxon>Eurotiomycetes</taxon>
        <taxon>Chaetothyriomycetidae</taxon>
        <taxon>Chaetothyriales</taxon>
        <taxon>Herpotrichiellaceae</taxon>
        <taxon>Exophiala</taxon>
    </lineage>
</organism>
<proteinExistence type="predicted"/>